<dbReference type="Proteomes" id="UP001560573">
    <property type="component" value="Unassembled WGS sequence"/>
</dbReference>
<evidence type="ECO:0000256" key="2">
    <source>
        <dbReference type="ARBA" id="ARBA00022723"/>
    </source>
</evidence>
<evidence type="ECO:0000256" key="1">
    <source>
        <dbReference type="ARBA" id="ARBA00008635"/>
    </source>
</evidence>
<sequence length="152" mass="17848">MKEYFLRMFQYDYNSNLQILHTILNSDNNKKVLSLMAHLLGAQQVWLHRCKRETGGVIWPEWEAEQIALAIEENFVQWKTFIESSQPGDFEKMIDYKNSRGESFSNRLVDILTQVTNHGTHHRAQIGQLLKFDGVQKLPVTDYIFFIRESAL</sequence>
<organism evidence="3 4">
    <name type="scientific">Danxiaibacter flavus</name>
    <dbReference type="NCBI Taxonomy" id="3049108"/>
    <lineage>
        <taxon>Bacteria</taxon>
        <taxon>Pseudomonadati</taxon>
        <taxon>Bacteroidota</taxon>
        <taxon>Chitinophagia</taxon>
        <taxon>Chitinophagales</taxon>
        <taxon>Chitinophagaceae</taxon>
        <taxon>Danxiaibacter</taxon>
    </lineage>
</organism>
<reference evidence="3 4" key="1">
    <citation type="submission" date="2023-07" db="EMBL/GenBank/DDBJ databases">
        <authorList>
            <person name="Lian W.-H."/>
        </authorList>
    </citation>
    <scope>NUCLEOTIDE SEQUENCE [LARGE SCALE GENOMIC DNA]</scope>
    <source>
        <strain evidence="3 4">SYSU DXS3180</strain>
    </source>
</reference>
<keyword evidence="4" id="KW-1185">Reference proteome</keyword>
<gene>
    <name evidence="3" type="ORF">QTN47_21610</name>
</gene>
<dbReference type="RefSeq" id="WP_369331532.1">
    <property type="nucleotide sequence ID" value="NZ_JAULBC010000008.1"/>
</dbReference>
<dbReference type="Pfam" id="PF05163">
    <property type="entry name" value="DinB"/>
    <property type="match status" value="1"/>
</dbReference>
<dbReference type="SUPFAM" id="SSF109854">
    <property type="entry name" value="DinB/YfiT-like putative metalloenzymes"/>
    <property type="match status" value="1"/>
</dbReference>
<comment type="similarity">
    <text evidence="1">Belongs to the DinB family.</text>
</comment>
<keyword evidence="2" id="KW-0479">Metal-binding</keyword>
<evidence type="ECO:0000313" key="4">
    <source>
        <dbReference type="Proteomes" id="UP001560573"/>
    </source>
</evidence>
<accession>A0ABV3ZM18</accession>
<dbReference type="EMBL" id="JAULBC010000008">
    <property type="protein sequence ID" value="MEX6690121.1"/>
    <property type="molecule type" value="Genomic_DNA"/>
</dbReference>
<evidence type="ECO:0000313" key="3">
    <source>
        <dbReference type="EMBL" id="MEX6690121.1"/>
    </source>
</evidence>
<dbReference type="Gene3D" id="1.20.120.450">
    <property type="entry name" value="dinb family like domain"/>
    <property type="match status" value="1"/>
</dbReference>
<comment type="caution">
    <text evidence="3">The sequence shown here is derived from an EMBL/GenBank/DDBJ whole genome shotgun (WGS) entry which is preliminary data.</text>
</comment>
<proteinExistence type="inferred from homology"/>
<dbReference type="InterPro" id="IPR034660">
    <property type="entry name" value="DinB/YfiT-like"/>
</dbReference>
<protein>
    <submittedName>
        <fullName evidence="3">DinB family protein</fullName>
    </submittedName>
</protein>
<name>A0ABV3ZM18_9BACT</name>
<dbReference type="InterPro" id="IPR007837">
    <property type="entry name" value="DinB"/>
</dbReference>